<keyword evidence="4" id="KW-1185">Reference proteome</keyword>
<evidence type="ECO:0000256" key="2">
    <source>
        <dbReference type="HAMAP-Rule" id="MF_00048"/>
    </source>
</evidence>
<dbReference type="GO" id="GO:0003676">
    <property type="term" value="F:nucleic acid binding"/>
    <property type="evidence" value="ECO:0007669"/>
    <property type="project" value="InterPro"/>
</dbReference>
<dbReference type="CDD" id="cd20736">
    <property type="entry name" value="PoNe_Nuclease"/>
    <property type="match status" value="1"/>
</dbReference>
<accession>A0A8I0LEP3</accession>
<reference evidence="3 4" key="1">
    <citation type="submission" date="2020-08" db="EMBL/GenBank/DDBJ databases">
        <title>A Genomic Blueprint of the Chicken Gut Microbiome.</title>
        <authorList>
            <person name="Gilroy R."/>
            <person name="Ravi A."/>
            <person name="Getino M."/>
            <person name="Pursley I."/>
            <person name="Horton D.L."/>
            <person name="Alikhan N.-F."/>
            <person name="Baker D."/>
            <person name="Gharbi K."/>
            <person name="Hall N."/>
            <person name="Watson M."/>
            <person name="Adriaenssens E.M."/>
            <person name="Foster-Nyarko E."/>
            <person name="Jarju S."/>
            <person name="Secka A."/>
            <person name="Antonio M."/>
            <person name="Oren A."/>
            <person name="Chaudhuri R."/>
            <person name="La Ragione R.M."/>
            <person name="Hildebrand F."/>
            <person name="Pallen M.J."/>
        </authorList>
    </citation>
    <scope>NUCLEOTIDE SEQUENCE [LARGE SCALE GENOMIC DNA]</scope>
    <source>
        <strain evidence="3 4">Sa1YVA5</strain>
    </source>
</reference>
<name>A0A8I0LEP3_9CORY</name>
<evidence type="ECO:0000256" key="1">
    <source>
        <dbReference type="ARBA" id="ARBA00006738"/>
    </source>
</evidence>
<gene>
    <name evidence="3" type="ORF">H9627_00505</name>
</gene>
<dbReference type="NCBIfam" id="NF009150">
    <property type="entry name" value="PRK12497.1-3"/>
    <property type="match status" value="1"/>
</dbReference>
<dbReference type="Proteomes" id="UP000650224">
    <property type="component" value="Unassembled WGS sequence"/>
</dbReference>
<dbReference type="SUPFAM" id="SSF52980">
    <property type="entry name" value="Restriction endonuclease-like"/>
    <property type="match status" value="1"/>
</dbReference>
<dbReference type="NCBIfam" id="NF009154">
    <property type="entry name" value="PRK12497.3-3"/>
    <property type="match status" value="1"/>
</dbReference>
<dbReference type="PANTHER" id="PTHR34039">
    <property type="entry name" value="UPF0102 PROTEIN YRAN"/>
    <property type="match status" value="1"/>
</dbReference>
<dbReference type="InterPro" id="IPR003509">
    <property type="entry name" value="UPF0102_YraN-like"/>
</dbReference>
<dbReference type="PANTHER" id="PTHR34039:SF1">
    <property type="entry name" value="UPF0102 PROTEIN YRAN"/>
    <property type="match status" value="1"/>
</dbReference>
<comment type="similarity">
    <text evidence="1 2">Belongs to the UPF0102 family.</text>
</comment>
<dbReference type="HAMAP" id="MF_00048">
    <property type="entry name" value="UPF0102"/>
    <property type="match status" value="1"/>
</dbReference>
<dbReference type="Pfam" id="PF02021">
    <property type="entry name" value="UPF0102"/>
    <property type="match status" value="1"/>
</dbReference>
<dbReference type="EMBL" id="JACSPR010000001">
    <property type="protein sequence ID" value="MBD8028818.1"/>
    <property type="molecule type" value="Genomic_DNA"/>
</dbReference>
<evidence type="ECO:0000313" key="4">
    <source>
        <dbReference type="Proteomes" id="UP000650224"/>
    </source>
</evidence>
<dbReference type="Gene3D" id="3.40.1350.10">
    <property type="match status" value="1"/>
</dbReference>
<comment type="caution">
    <text evidence="3">The sequence shown here is derived from an EMBL/GenBank/DDBJ whole genome shotgun (WGS) entry which is preliminary data.</text>
</comment>
<evidence type="ECO:0000313" key="3">
    <source>
        <dbReference type="EMBL" id="MBD8028818.1"/>
    </source>
</evidence>
<protein>
    <recommendedName>
        <fullName evidence="2">UPF0102 protein H9627_00505</fullName>
    </recommendedName>
</protein>
<dbReference type="InterPro" id="IPR011335">
    <property type="entry name" value="Restrct_endonuc-II-like"/>
</dbReference>
<proteinExistence type="inferred from homology"/>
<organism evidence="3 4">
    <name type="scientific">Corynebacterium gallinarum</name>
    <dbReference type="NCBI Taxonomy" id="2762214"/>
    <lineage>
        <taxon>Bacteria</taxon>
        <taxon>Bacillati</taxon>
        <taxon>Actinomycetota</taxon>
        <taxon>Actinomycetes</taxon>
        <taxon>Mycobacteriales</taxon>
        <taxon>Corynebacteriaceae</taxon>
        <taxon>Corynebacterium</taxon>
    </lineage>
</organism>
<dbReference type="AlphaFoldDB" id="A0A8I0LEP3"/>
<sequence length="122" mass="13693">MKTEKQKLGAVGENLVATHYVRRGYGIVERNVRYPFGELDLIVEDSDGTTVFVEVKTRRGTGFGSAESVTGRKLTRMRRAATTWLQGRHYREIRFDVVTVVIDPATGGYVLDHYEGVDDGAR</sequence>
<dbReference type="InterPro" id="IPR011856">
    <property type="entry name" value="tRNA_endonuc-like_dom_sf"/>
</dbReference>
<dbReference type="RefSeq" id="WP_191732075.1">
    <property type="nucleotide sequence ID" value="NZ_JACSPR010000001.1"/>
</dbReference>